<comment type="similarity">
    <text evidence="1">Belongs to the ABC transporter superfamily.</text>
</comment>
<accession>A0A4V2PBE5</accession>
<dbReference type="RefSeq" id="WP_067446133.1">
    <property type="nucleotide sequence ID" value="NZ_SMFR01000002.1"/>
</dbReference>
<keyword evidence="2" id="KW-0813">Transport</keyword>
<dbReference type="InterPro" id="IPR027417">
    <property type="entry name" value="P-loop_NTPase"/>
</dbReference>
<keyword evidence="3" id="KW-0547">Nucleotide-binding</keyword>
<dbReference type="OrthoDB" id="9804819at2"/>
<evidence type="ECO:0000256" key="1">
    <source>
        <dbReference type="ARBA" id="ARBA00005417"/>
    </source>
</evidence>
<evidence type="ECO:0000256" key="3">
    <source>
        <dbReference type="ARBA" id="ARBA00022741"/>
    </source>
</evidence>
<dbReference type="SUPFAM" id="SSF52540">
    <property type="entry name" value="P-loop containing nucleoside triphosphate hydrolases"/>
    <property type="match status" value="1"/>
</dbReference>
<dbReference type="STRING" id="1210063.GCA_001612665_00862"/>
<dbReference type="AlphaFoldDB" id="A0A4V2PBE5"/>
<evidence type="ECO:0000313" key="6">
    <source>
        <dbReference type="EMBL" id="TCJ97165.1"/>
    </source>
</evidence>
<dbReference type="GO" id="GO:0005524">
    <property type="term" value="F:ATP binding"/>
    <property type="evidence" value="ECO:0007669"/>
    <property type="project" value="UniProtKB-KW"/>
</dbReference>
<feature type="domain" description="ABC transporter" evidence="5">
    <location>
        <begin position="2"/>
        <end position="227"/>
    </location>
</feature>
<dbReference type="GO" id="GO:0016887">
    <property type="term" value="F:ATP hydrolysis activity"/>
    <property type="evidence" value="ECO:0007669"/>
    <property type="project" value="InterPro"/>
</dbReference>
<dbReference type="InterPro" id="IPR003439">
    <property type="entry name" value="ABC_transporter-like_ATP-bd"/>
</dbReference>
<dbReference type="EMBL" id="SMFR01000002">
    <property type="protein sequence ID" value="TCJ97165.1"/>
    <property type="molecule type" value="Genomic_DNA"/>
</dbReference>
<dbReference type="Gene3D" id="3.40.50.300">
    <property type="entry name" value="P-loop containing nucleotide triphosphate hydrolases"/>
    <property type="match status" value="1"/>
</dbReference>
<name>A0A4V2PBE5_9NOCA</name>
<dbReference type="PROSITE" id="PS50893">
    <property type="entry name" value="ABC_TRANSPORTER_2"/>
    <property type="match status" value="1"/>
</dbReference>
<dbReference type="SMART" id="SM00382">
    <property type="entry name" value="AAA"/>
    <property type="match status" value="1"/>
</dbReference>
<evidence type="ECO:0000256" key="2">
    <source>
        <dbReference type="ARBA" id="ARBA00022448"/>
    </source>
</evidence>
<dbReference type="PROSITE" id="PS00211">
    <property type="entry name" value="ABC_TRANSPORTER_1"/>
    <property type="match status" value="1"/>
</dbReference>
<dbReference type="InterPro" id="IPR003593">
    <property type="entry name" value="AAA+_ATPase"/>
</dbReference>
<evidence type="ECO:0000256" key="4">
    <source>
        <dbReference type="ARBA" id="ARBA00022840"/>
    </source>
</evidence>
<keyword evidence="7" id="KW-1185">Reference proteome</keyword>
<dbReference type="InterPro" id="IPR017871">
    <property type="entry name" value="ABC_transporter-like_CS"/>
</dbReference>
<dbReference type="PANTHER" id="PTHR43335:SF4">
    <property type="entry name" value="ABC TRANSPORTER, ATP-BINDING PROTEIN"/>
    <property type="match status" value="1"/>
</dbReference>
<evidence type="ECO:0000259" key="5">
    <source>
        <dbReference type="PROSITE" id="PS50893"/>
    </source>
</evidence>
<gene>
    <name evidence="6" type="ORF">DFR71_3201</name>
</gene>
<comment type="caution">
    <text evidence="6">The sequence shown here is derived from an EMBL/GenBank/DDBJ whole genome shotgun (WGS) entry which is preliminary data.</text>
</comment>
<reference evidence="6 7" key="1">
    <citation type="submission" date="2019-03" db="EMBL/GenBank/DDBJ databases">
        <title>Genomic Encyclopedia of Type Strains, Phase IV (KMG-IV): sequencing the most valuable type-strain genomes for metagenomic binning, comparative biology and taxonomic classification.</title>
        <authorList>
            <person name="Goeker M."/>
        </authorList>
    </citation>
    <scope>NUCLEOTIDE SEQUENCE [LARGE SCALE GENOMIC DNA]</scope>
    <source>
        <strain evidence="6 7">DSM 44684</strain>
    </source>
</reference>
<keyword evidence="4 6" id="KW-0067">ATP-binding</keyword>
<sequence>MIEVCDLTLRYPGVRVLDVPHLVVPDGSLTYLLGLNGTGKSTLLRCVSGIIAPATGTVTVDGTPVIAHRTVASTLGLHLDFRAFDPRHTARRHLRWIARARGLPIDRVGEALDAVDLTADAGRRLEGYSLGMLQRVGIAAALLSRPRTLLLDEPLNGLDIAGIRWMRGLLRELADAGTCVVVSTHLLDEVERNADRVVVLGGGRVLADHSLADLKGGLMPGESTVEDAYLRIAGLS</sequence>
<dbReference type="Proteomes" id="UP000294856">
    <property type="component" value="Unassembled WGS sequence"/>
</dbReference>
<organism evidence="6 7">
    <name type="scientific">Nocardia alba</name>
    <dbReference type="NCBI Taxonomy" id="225051"/>
    <lineage>
        <taxon>Bacteria</taxon>
        <taxon>Bacillati</taxon>
        <taxon>Actinomycetota</taxon>
        <taxon>Actinomycetes</taxon>
        <taxon>Mycobacteriales</taxon>
        <taxon>Nocardiaceae</taxon>
        <taxon>Nocardia</taxon>
    </lineage>
</organism>
<protein>
    <submittedName>
        <fullName evidence="6">ABC-2 type transport system ATP-binding protein</fullName>
    </submittedName>
</protein>
<evidence type="ECO:0000313" key="7">
    <source>
        <dbReference type="Proteomes" id="UP000294856"/>
    </source>
</evidence>
<proteinExistence type="inferred from homology"/>
<dbReference type="PANTHER" id="PTHR43335">
    <property type="entry name" value="ABC TRANSPORTER, ATP-BINDING PROTEIN"/>
    <property type="match status" value="1"/>
</dbReference>
<dbReference type="Pfam" id="PF00005">
    <property type="entry name" value="ABC_tran"/>
    <property type="match status" value="1"/>
</dbReference>